<evidence type="ECO:0000313" key="2">
    <source>
        <dbReference type="EMBL" id="CDA41928.1"/>
    </source>
</evidence>
<comment type="caution">
    <text evidence="2">The sequence shown here is derived from an EMBL/GenBank/DDBJ whole genome shotgun (WGS) entry which is preliminary data.</text>
</comment>
<protein>
    <submittedName>
        <fullName evidence="2">Uncharacterized protein</fullName>
    </submittedName>
</protein>
<dbReference type="AlphaFoldDB" id="R5ZQX7"/>
<sequence length="110" mass="12717">MDKIKTTGMIQYVIDNEPGVIRYIVAVNLNGCTVKAQSIYYSSESKELLNGTMVDVEYWESPNGINRMCEILDDDMFPCYKYSSDALKVYIKYGIFFLIVIIICLIRKYL</sequence>
<feature type="transmembrane region" description="Helical" evidence="1">
    <location>
        <begin position="90"/>
        <end position="109"/>
    </location>
</feature>
<gene>
    <name evidence="2" type="ORF">BN765_00882</name>
</gene>
<organism evidence="2">
    <name type="scientific">Lachnospira eligens CAG:72</name>
    <dbReference type="NCBI Taxonomy" id="1263077"/>
    <lineage>
        <taxon>Bacteria</taxon>
        <taxon>Bacillati</taxon>
        <taxon>Bacillota</taxon>
        <taxon>Clostridia</taxon>
        <taxon>Lachnospirales</taxon>
        <taxon>Lachnospiraceae</taxon>
        <taxon>Lachnospira</taxon>
    </lineage>
</organism>
<keyword evidence="1" id="KW-0472">Membrane</keyword>
<keyword evidence="1" id="KW-0812">Transmembrane</keyword>
<accession>R5ZQX7</accession>
<reference evidence="2" key="1">
    <citation type="submission" date="2012-11" db="EMBL/GenBank/DDBJ databases">
        <title>Dependencies among metagenomic species, viruses, plasmids and units of genetic variation.</title>
        <authorList>
            <person name="Nielsen H.B."/>
            <person name="Almeida M."/>
            <person name="Juncker A.S."/>
            <person name="Rasmussen S."/>
            <person name="Li J."/>
            <person name="Sunagawa S."/>
            <person name="Plichta D."/>
            <person name="Gautier L."/>
            <person name="Le Chatelier E."/>
            <person name="Peletier E."/>
            <person name="Bonde I."/>
            <person name="Nielsen T."/>
            <person name="Manichanh C."/>
            <person name="Arumugam M."/>
            <person name="Batto J."/>
            <person name="Santos M.B.Q.D."/>
            <person name="Blom N."/>
            <person name="Borruel N."/>
            <person name="Burgdorf K.S."/>
            <person name="Boumezbeur F."/>
            <person name="Casellas F."/>
            <person name="Dore J."/>
            <person name="Guarner F."/>
            <person name="Hansen T."/>
            <person name="Hildebrand F."/>
            <person name="Kaas R.S."/>
            <person name="Kennedy S."/>
            <person name="Kristiansen K."/>
            <person name="Kultima J.R."/>
            <person name="Leonard P."/>
            <person name="Levenez F."/>
            <person name="Lund O."/>
            <person name="Moumen B."/>
            <person name="Le Paslier D."/>
            <person name="Pons N."/>
            <person name="Pedersen O."/>
            <person name="Prifti E."/>
            <person name="Qin J."/>
            <person name="Raes J."/>
            <person name="Tap J."/>
            <person name="Tims S."/>
            <person name="Ussery D.W."/>
            <person name="Yamada T."/>
            <person name="MetaHit consortium"/>
            <person name="Renault P."/>
            <person name="Sicheritz-Ponten T."/>
            <person name="Bork P."/>
            <person name="Wang J."/>
            <person name="Brunak S."/>
            <person name="Ehrlich S.D."/>
        </authorList>
    </citation>
    <scope>NUCLEOTIDE SEQUENCE [LARGE SCALE GENOMIC DNA]</scope>
</reference>
<name>R5ZQX7_9FIRM</name>
<dbReference type="Proteomes" id="UP000018175">
    <property type="component" value="Unassembled WGS sequence"/>
</dbReference>
<keyword evidence="1" id="KW-1133">Transmembrane helix</keyword>
<proteinExistence type="predicted"/>
<evidence type="ECO:0000256" key="1">
    <source>
        <dbReference type="SAM" id="Phobius"/>
    </source>
</evidence>
<dbReference type="EMBL" id="CBBU010000170">
    <property type="protein sequence ID" value="CDA41928.1"/>
    <property type="molecule type" value="Genomic_DNA"/>
</dbReference>